<dbReference type="InterPro" id="IPR036397">
    <property type="entry name" value="RNaseH_sf"/>
</dbReference>
<evidence type="ECO:0000256" key="5">
    <source>
        <dbReference type="ARBA" id="ARBA00022839"/>
    </source>
</evidence>
<proteinExistence type="inferred from homology"/>
<evidence type="ECO:0000256" key="3">
    <source>
        <dbReference type="ARBA" id="ARBA00022722"/>
    </source>
</evidence>
<dbReference type="STRING" id="675816.VIA_003445"/>
<dbReference type="PANTHER" id="PTHR47649:SF1">
    <property type="entry name" value="RIBONUCLEASE D"/>
    <property type="match status" value="1"/>
</dbReference>
<organism evidence="8 9">
    <name type="scientific">Vibrio orientalis CIP 102891 = ATCC 33934</name>
    <dbReference type="NCBI Taxonomy" id="675816"/>
    <lineage>
        <taxon>Bacteria</taxon>
        <taxon>Pseudomonadati</taxon>
        <taxon>Pseudomonadota</taxon>
        <taxon>Gammaproteobacteria</taxon>
        <taxon>Vibrionales</taxon>
        <taxon>Vibrionaceae</taxon>
        <taxon>Vibrio</taxon>
        <taxon>Vibrio oreintalis group</taxon>
    </lineage>
</organism>
<dbReference type="AlphaFoldDB" id="F9SPN1"/>
<comment type="cofactor">
    <cofactor evidence="6">
        <name>a divalent metal cation</name>
        <dbReference type="ChEBI" id="CHEBI:60240"/>
    </cofactor>
</comment>
<dbReference type="InterPro" id="IPR002562">
    <property type="entry name" value="3'-5'_exonuclease_dom"/>
</dbReference>
<evidence type="ECO:0000256" key="1">
    <source>
        <dbReference type="ARBA" id="ARBA00022490"/>
    </source>
</evidence>
<protein>
    <recommendedName>
        <fullName evidence="6">Ribonuclease D</fullName>
        <shortName evidence="6">RNase D</shortName>
        <ecNumber evidence="6">3.1.13.5</ecNumber>
    </recommendedName>
</protein>
<evidence type="ECO:0000256" key="4">
    <source>
        <dbReference type="ARBA" id="ARBA00022801"/>
    </source>
</evidence>
<dbReference type="InterPro" id="IPR010997">
    <property type="entry name" value="HRDC-like_sf"/>
</dbReference>
<keyword evidence="5 6" id="KW-0269">Exonuclease</keyword>
<evidence type="ECO:0000313" key="8">
    <source>
        <dbReference type="EMBL" id="EGU52587.1"/>
    </source>
</evidence>
<dbReference type="PATRIC" id="fig|675816.5.peg.904"/>
<dbReference type="GO" id="GO:0000166">
    <property type="term" value="F:nucleotide binding"/>
    <property type="evidence" value="ECO:0007669"/>
    <property type="project" value="InterPro"/>
</dbReference>
<evidence type="ECO:0000259" key="7">
    <source>
        <dbReference type="PROSITE" id="PS50967"/>
    </source>
</evidence>
<dbReference type="InterPro" id="IPR044876">
    <property type="entry name" value="HRDC_dom_sf"/>
</dbReference>
<keyword evidence="1 6" id="KW-0963">Cytoplasm</keyword>
<dbReference type="NCBIfam" id="TIGR01388">
    <property type="entry name" value="rnd"/>
    <property type="match status" value="1"/>
</dbReference>
<dbReference type="EMBL" id="AFWH01000012">
    <property type="protein sequence ID" value="EGU52587.1"/>
    <property type="molecule type" value="Genomic_DNA"/>
</dbReference>
<dbReference type="SMART" id="SM00474">
    <property type="entry name" value="35EXOc"/>
    <property type="match status" value="1"/>
</dbReference>
<comment type="similarity">
    <text evidence="6">Belongs to the RNase D family.</text>
</comment>
<comment type="function">
    <text evidence="6">Exonuclease involved in the 3' processing of various precursor tRNAs. Initiates hydrolysis at the 3'-terminus of an RNA molecule and releases 5'-mononucleotides.</text>
</comment>
<dbReference type="SUPFAM" id="SSF53098">
    <property type="entry name" value="Ribonuclease H-like"/>
    <property type="match status" value="1"/>
</dbReference>
<gene>
    <name evidence="6" type="primary">rnd</name>
    <name evidence="8" type="ORF">VIOR3934_16331</name>
</gene>
<sequence>MTCRHFLWPPETAHSEKLVNYQIITQSSQLEEVCQSARNVDVVMLDTEFVRTRTYYPQLGLIQLFDGEKLSLIDPTVIEDMTAFVELLKDTSVLKVLHACGEDLEVFHNSFGCLPYPMVDTQLMAAFLGHGLSTGFAALVENYLGVELDKSESRTDWLARPLSDKQLEYAAADVYYLQPLYEQLFEKITQAGWWEAAQQESDLAASKRIKTVNQEMAYLDVKGAWQLKPSELAILKPLATWRLKEALRRDLALNFVFKENDLLTIAKLGIQNRNRMEQEGMDPRSVQRHSARIISIVKQARMTPVEEYPEKIERLMDMPGYKQKFKVLKDEVKRASAASGLATEFLASKKQLNQLMSWVWKKDRDPAKLPDVMQSWRRELFGEKINKLL</sequence>
<dbReference type="GO" id="GO:0033890">
    <property type="term" value="F:ribonuclease D activity"/>
    <property type="evidence" value="ECO:0007669"/>
    <property type="project" value="UniProtKB-UniRule"/>
</dbReference>
<dbReference type="HAMAP" id="MF_01899">
    <property type="entry name" value="RNase_D"/>
    <property type="match status" value="1"/>
</dbReference>
<dbReference type="Pfam" id="PF00570">
    <property type="entry name" value="HRDC"/>
    <property type="match status" value="1"/>
</dbReference>
<dbReference type="Gene3D" id="1.10.150.80">
    <property type="entry name" value="HRDC domain"/>
    <property type="match status" value="2"/>
</dbReference>
<comment type="subcellular location">
    <subcellularLocation>
        <location evidence="6">Cytoplasm</location>
    </subcellularLocation>
</comment>
<accession>F9SPN1</accession>
<reference evidence="8 9" key="1">
    <citation type="journal article" date="2012" name="Int. J. Syst. Evol. Microbiol.">
        <title>Vibrio caribbeanicus sp. nov., isolated from the marine sponge Scleritoderma cyanea.</title>
        <authorList>
            <person name="Hoffmann M."/>
            <person name="Monday S.R."/>
            <person name="Allard M.W."/>
            <person name="Strain E.A."/>
            <person name="Whittaker P."/>
            <person name="Naum M."/>
            <person name="McCarthy P.J."/>
            <person name="Lopez J.V."/>
            <person name="Fischer M."/>
            <person name="Brown E.W."/>
        </authorList>
    </citation>
    <scope>NUCLEOTIDE SEQUENCE [LARGE SCALE GENOMIC DNA]</scope>
    <source>
        <strain evidence="9">CIP 102891 / ATCC 33934</strain>
    </source>
</reference>
<dbReference type="InterPro" id="IPR006292">
    <property type="entry name" value="RNase_D"/>
</dbReference>
<dbReference type="GO" id="GO:0008408">
    <property type="term" value="F:3'-5' exonuclease activity"/>
    <property type="evidence" value="ECO:0007669"/>
    <property type="project" value="InterPro"/>
</dbReference>
<feature type="domain" description="HRDC" evidence="7">
    <location>
        <begin position="228"/>
        <end position="307"/>
    </location>
</feature>
<keyword evidence="3 6" id="KW-0540">Nuclease</keyword>
<dbReference type="FunFam" id="3.30.420.10:FF:000060">
    <property type="entry name" value="Ribonuclease D"/>
    <property type="match status" value="1"/>
</dbReference>
<dbReference type="InterPro" id="IPR002121">
    <property type="entry name" value="HRDC_dom"/>
</dbReference>
<dbReference type="GO" id="GO:0003676">
    <property type="term" value="F:nucleic acid binding"/>
    <property type="evidence" value="ECO:0007669"/>
    <property type="project" value="InterPro"/>
</dbReference>
<evidence type="ECO:0000313" key="9">
    <source>
        <dbReference type="Proteomes" id="UP000002817"/>
    </source>
</evidence>
<dbReference type="InterPro" id="IPR012337">
    <property type="entry name" value="RNaseH-like_sf"/>
</dbReference>
<dbReference type="GO" id="GO:0005737">
    <property type="term" value="C:cytoplasm"/>
    <property type="evidence" value="ECO:0007669"/>
    <property type="project" value="UniProtKB-SubCell"/>
</dbReference>
<keyword evidence="4 6" id="KW-0378">Hydrolase</keyword>
<dbReference type="Proteomes" id="UP000002817">
    <property type="component" value="Unassembled WGS sequence"/>
</dbReference>
<dbReference type="InterPro" id="IPR048579">
    <property type="entry name" value="RNAseD_HRDC_C"/>
</dbReference>
<dbReference type="CDD" id="cd06142">
    <property type="entry name" value="RNaseD_exo"/>
    <property type="match status" value="1"/>
</dbReference>
<dbReference type="Gene3D" id="3.30.420.10">
    <property type="entry name" value="Ribonuclease H-like superfamily/Ribonuclease H"/>
    <property type="match status" value="1"/>
</dbReference>
<dbReference type="PROSITE" id="PS50967">
    <property type="entry name" value="HRDC"/>
    <property type="match status" value="1"/>
</dbReference>
<dbReference type="EC" id="3.1.13.5" evidence="6"/>
<comment type="catalytic activity">
    <reaction evidence="6">
        <text>Exonucleolytic cleavage that removes extra residues from the 3'-terminus of tRNA to produce 5'-mononucleotides.</text>
        <dbReference type="EC" id="3.1.13.5"/>
    </reaction>
</comment>
<name>F9SPN1_VIBOR</name>
<evidence type="ECO:0000256" key="2">
    <source>
        <dbReference type="ARBA" id="ARBA00022694"/>
    </source>
</evidence>
<dbReference type="InterPro" id="IPR051086">
    <property type="entry name" value="RNase_D-like"/>
</dbReference>
<dbReference type="Pfam" id="PF21293">
    <property type="entry name" value="RNAseD_HRDC_C"/>
    <property type="match status" value="1"/>
</dbReference>
<dbReference type="GO" id="GO:0042780">
    <property type="term" value="P:tRNA 3'-end processing"/>
    <property type="evidence" value="ECO:0007669"/>
    <property type="project" value="UniProtKB-UniRule"/>
</dbReference>
<keyword evidence="2 6" id="KW-0819">tRNA processing</keyword>
<dbReference type="PANTHER" id="PTHR47649">
    <property type="entry name" value="RIBONUCLEASE D"/>
    <property type="match status" value="1"/>
</dbReference>
<comment type="caution">
    <text evidence="8">The sequence shown here is derived from an EMBL/GenBank/DDBJ whole genome shotgun (WGS) entry which is preliminary data.</text>
</comment>
<dbReference type="eggNOG" id="COG0349">
    <property type="taxonomic scope" value="Bacteria"/>
</dbReference>
<evidence type="ECO:0000256" key="6">
    <source>
        <dbReference type="HAMAP-Rule" id="MF_01899"/>
    </source>
</evidence>
<dbReference type="Pfam" id="PF01612">
    <property type="entry name" value="DNA_pol_A_exo1"/>
    <property type="match status" value="1"/>
</dbReference>
<dbReference type="SUPFAM" id="SSF47819">
    <property type="entry name" value="HRDC-like"/>
    <property type="match status" value="2"/>
</dbReference>